<dbReference type="AlphaFoldDB" id="A0A383V085"/>
<name>A0A383V085_BLUHO</name>
<dbReference type="VEuPathDB" id="FungiDB:BLGHR1_16826"/>
<reference evidence="1 2" key="1">
    <citation type="submission" date="2017-11" db="EMBL/GenBank/DDBJ databases">
        <authorList>
            <person name="Kracher B."/>
        </authorList>
    </citation>
    <scope>NUCLEOTIDE SEQUENCE [LARGE SCALE GENOMIC DNA]</scope>
    <source>
        <strain evidence="1 2">RACE1</strain>
    </source>
</reference>
<dbReference type="Proteomes" id="UP000275772">
    <property type="component" value="Unassembled WGS sequence"/>
</dbReference>
<evidence type="ECO:0000313" key="2">
    <source>
        <dbReference type="Proteomes" id="UP000275772"/>
    </source>
</evidence>
<protein>
    <submittedName>
        <fullName evidence="1">Uncharacterized protein</fullName>
    </submittedName>
</protein>
<evidence type="ECO:0000313" key="1">
    <source>
        <dbReference type="EMBL" id="SZF06023.1"/>
    </source>
</evidence>
<proteinExistence type="predicted"/>
<gene>
    <name evidence="1" type="ORF">BLGHR1_16826</name>
</gene>
<organism evidence="1 2">
    <name type="scientific">Blumeria hordei</name>
    <name type="common">Barley powdery mildew</name>
    <name type="synonym">Blumeria graminis f. sp. hordei</name>
    <dbReference type="NCBI Taxonomy" id="2867405"/>
    <lineage>
        <taxon>Eukaryota</taxon>
        <taxon>Fungi</taxon>
        <taxon>Dikarya</taxon>
        <taxon>Ascomycota</taxon>
        <taxon>Pezizomycotina</taxon>
        <taxon>Leotiomycetes</taxon>
        <taxon>Erysiphales</taxon>
        <taxon>Erysiphaceae</taxon>
        <taxon>Blumeria</taxon>
    </lineage>
</organism>
<accession>A0A383V085</accession>
<sequence>MLPGENFTNIPTFEQPKIILKIIVCAFPLPKNMKER</sequence>
<dbReference type="EMBL" id="UNSH01000086">
    <property type="protein sequence ID" value="SZF06023.1"/>
    <property type="molecule type" value="Genomic_DNA"/>
</dbReference>